<evidence type="ECO:0000256" key="2">
    <source>
        <dbReference type="ARBA" id="ARBA00038350"/>
    </source>
</evidence>
<feature type="domain" description="Flavoprotein" evidence="6">
    <location>
        <begin position="44"/>
        <end position="237"/>
    </location>
</feature>
<dbReference type="PANTHER" id="PTHR14359">
    <property type="entry name" value="HOMO-OLIGOMERIC FLAVIN CONTAINING CYS DECARBOXYLASE FAMILY"/>
    <property type="match status" value="1"/>
</dbReference>
<dbReference type="Proteomes" id="UP000001876">
    <property type="component" value="Unassembled WGS sequence"/>
</dbReference>
<dbReference type="AlphaFoldDB" id="C1MPS7"/>
<dbReference type="GeneID" id="9683440"/>
<dbReference type="GO" id="GO:0004633">
    <property type="term" value="F:phosphopantothenoylcysteine decarboxylase activity"/>
    <property type="evidence" value="ECO:0007669"/>
    <property type="project" value="UniProtKB-EC"/>
</dbReference>
<evidence type="ECO:0000256" key="3">
    <source>
        <dbReference type="ARBA" id="ARBA00060685"/>
    </source>
</evidence>
<dbReference type="GO" id="GO:0071513">
    <property type="term" value="C:phosphopantothenoylcysteine decarboxylase complex"/>
    <property type="evidence" value="ECO:0007669"/>
    <property type="project" value="TreeGrafter"/>
</dbReference>
<dbReference type="RefSeq" id="XP_003058002.1">
    <property type="nucleotide sequence ID" value="XM_003057956.1"/>
</dbReference>
<dbReference type="EMBL" id="GG663738">
    <property type="protein sequence ID" value="EEH57953.1"/>
    <property type="molecule type" value="Genomic_DNA"/>
</dbReference>
<dbReference type="GO" id="GO:0010181">
    <property type="term" value="F:FMN binding"/>
    <property type="evidence" value="ECO:0007669"/>
    <property type="project" value="TreeGrafter"/>
</dbReference>
<dbReference type="EC" id="4.1.1.36" evidence="4"/>
<feature type="region of interest" description="Disordered" evidence="5">
    <location>
        <begin position="1"/>
        <end position="36"/>
    </location>
</feature>
<dbReference type="PANTHER" id="PTHR14359:SF6">
    <property type="entry name" value="PHOSPHOPANTOTHENOYLCYSTEINE DECARBOXYLASE"/>
    <property type="match status" value="1"/>
</dbReference>
<dbReference type="Gene3D" id="3.40.50.1950">
    <property type="entry name" value="Flavin prenyltransferase-like"/>
    <property type="match status" value="1"/>
</dbReference>
<sequence length="277" mass="30291">MASDGEGEGRAMRSNGWTTRSEERSKREIEAGEGDGAAAAPTRNVLVAFTGSVASIKAVEMVTKLRAKGFAVKACYTSSAARFFDAADLPLDPADVHGDDDEWRRWSGKGDPVLHVELRRWADVFLVAPLSANTLAKMANGLSDNLVACVFRCWDFTDERKRVIVAPAMNTWMYESPFTTKHLNTLAALCNMRPPEGRYRNPAIEILEPIEKTLACGEVGDGAMQEVDDVVDAVDRALLRMHLRGEGMDTPFGLGGVDKMVNGPPPPEYAYPMNKGR</sequence>
<dbReference type="InterPro" id="IPR036551">
    <property type="entry name" value="Flavin_trans-like"/>
</dbReference>
<name>C1MPS7_MICPC</name>
<gene>
    <name evidence="7" type="ORF">MICPUCDRAFT_39185</name>
</gene>
<reference evidence="7 8" key="1">
    <citation type="journal article" date="2009" name="Science">
        <title>Green evolution and dynamic adaptations revealed by genomes of the marine picoeukaryotes Micromonas.</title>
        <authorList>
            <person name="Worden A.Z."/>
            <person name="Lee J.H."/>
            <person name="Mock T."/>
            <person name="Rouze P."/>
            <person name="Simmons M.P."/>
            <person name="Aerts A.L."/>
            <person name="Allen A.E."/>
            <person name="Cuvelier M.L."/>
            <person name="Derelle E."/>
            <person name="Everett M.V."/>
            <person name="Foulon E."/>
            <person name="Grimwood J."/>
            <person name="Gundlach H."/>
            <person name="Henrissat B."/>
            <person name="Napoli C."/>
            <person name="McDonald S.M."/>
            <person name="Parker M.S."/>
            <person name="Rombauts S."/>
            <person name="Salamov A."/>
            <person name="Von Dassow P."/>
            <person name="Badger J.H."/>
            <person name="Coutinho P.M."/>
            <person name="Demir E."/>
            <person name="Dubchak I."/>
            <person name="Gentemann C."/>
            <person name="Eikrem W."/>
            <person name="Gready J.E."/>
            <person name="John U."/>
            <person name="Lanier W."/>
            <person name="Lindquist E.A."/>
            <person name="Lucas S."/>
            <person name="Mayer K.F."/>
            <person name="Moreau H."/>
            <person name="Not F."/>
            <person name="Otillar R."/>
            <person name="Panaud O."/>
            <person name="Pangilinan J."/>
            <person name="Paulsen I."/>
            <person name="Piegu B."/>
            <person name="Poliakov A."/>
            <person name="Robbens S."/>
            <person name="Schmutz J."/>
            <person name="Toulza E."/>
            <person name="Wyss T."/>
            <person name="Zelensky A."/>
            <person name="Zhou K."/>
            <person name="Armbrust E.V."/>
            <person name="Bhattacharya D."/>
            <person name="Goodenough U.W."/>
            <person name="Van de Peer Y."/>
            <person name="Grigoriev I.V."/>
        </authorList>
    </citation>
    <scope>NUCLEOTIDE SEQUENCE [LARGE SCALE GENOMIC DNA]</scope>
    <source>
        <strain evidence="7 8">CCMP1545</strain>
    </source>
</reference>
<dbReference type="KEGG" id="mpp:MICPUCDRAFT_39185"/>
<proteinExistence type="inferred from homology"/>
<evidence type="ECO:0000256" key="5">
    <source>
        <dbReference type="SAM" id="MobiDB-lite"/>
    </source>
</evidence>
<protein>
    <recommendedName>
        <fullName evidence="4">phosphopantothenoylcysteine decarboxylase</fullName>
        <ecNumber evidence="4">4.1.1.36</ecNumber>
    </recommendedName>
</protein>
<evidence type="ECO:0000313" key="7">
    <source>
        <dbReference type="EMBL" id="EEH57953.1"/>
    </source>
</evidence>
<dbReference type="InterPro" id="IPR003382">
    <property type="entry name" value="Flavoprotein"/>
</dbReference>
<evidence type="ECO:0000313" key="8">
    <source>
        <dbReference type="Proteomes" id="UP000001876"/>
    </source>
</evidence>
<comment type="similarity">
    <text evidence="2">Belongs to the HFCD (homooligomeric flavin containing Cys decarboxylase) superfamily.</text>
</comment>
<keyword evidence="1" id="KW-0173">Coenzyme A biosynthesis</keyword>
<dbReference type="SUPFAM" id="SSF52507">
    <property type="entry name" value="Homo-oligomeric flavin-containing Cys decarboxylases, HFCD"/>
    <property type="match status" value="1"/>
</dbReference>
<feature type="compositionally biased region" description="Basic and acidic residues" evidence="5">
    <location>
        <begin position="20"/>
        <end position="30"/>
    </location>
</feature>
<accession>C1MPS7</accession>
<evidence type="ECO:0000256" key="1">
    <source>
        <dbReference type="ARBA" id="ARBA00022993"/>
    </source>
</evidence>
<dbReference type="eggNOG" id="KOG0672">
    <property type="taxonomic scope" value="Eukaryota"/>
</dbReference>
<keyword evidence="8" id="KW-1185">Reference proteome</keyword>
<dbReference type="OrthoDB" id="1532798at2759"/>
<evidence type="ECO:0000256" key="4">
    <source>
        <dbReference type="ARBA" id="ARBA00066422"/>
    </source>
</evidence>
<organism evidence="8">
    <name type="scientific">Micromonas pusilla (strain CCMP1545)</name>
    <name type="common">Picoplanktonic green alga</name>
    <dbReference type="NCBI Taxonomy" id="564608"/>
    <lineage>
        <taxon>Eukaryota</taxon>
        <taxon>Viridiplantae</taxon>
        <taxon>Chlorophyta</taxon>
        <taxon>Mamiellophyceae</taxon>
        <taxon>Mamiellales</taxon>
        <taxon>Mamiellaceae</taxon>
        <taxon>Micromonas</taxon>
    </lineage>
</organism>
<dbReference type="GO" id="GO:0015937">
    <property type="term" value="P:coenzyme A biosynthetic process"/>
    <property type="evidence" value="ECO:0007669"/>
    <property type="project" value="UniProtKB-KW"/>
</dbReference>
<evidence type="ECO:0000259" key="6">
    <source>
        <dbReference type="Pfam" id="PF02441"/>
    </source>
</evidence>
<dbReference type="STRING" id="564608.C1MPS7"/>
<dbReference type="OMA" id="KEWQGMN"/>
<dbReference type="Pfam" id="PF02441">
    <property type="entry name" value="Flavoprotein"/>
    <property type="match status" value="1"/>
</dbReference>
<comment type="pathway">
    <text evidence="3">Cofactor biosynthesis; coenzyme A biosynthesis; CoA from (R)-pantothenate: step 3/5.</text>
</comment>